<protein>
    <submittedName>
        <fullName evidence="2">Uncharacterized protein</fullName>
    </submittedName>
</protein>
<name>A0A8R1I7S8_CAEJA</name>
<accession>A0A8R1I7S8</accession>
<evidence type="ECO:0000256" key="1">
    <source>
        <dbReference type="SAM" id="MobiDB-lite"/>
    </source>
</evidence>
<dbReference type="AlphaFoldDB" id="A0A8R1I7S8"/>
<keyword evidence="3" id="KW-1185">Reference proteome</keyword>
<evidence type="ECO:0000313" key="3">
    <source>
        <dbReference type="Proteomes" id="UP000005237"/>
    </source>
</evidence>
<evidence type="ECO:0000313" key="2">
    <source>
        <dbReference type="EnsemblMetazoa" id="CJA24255.1"/>
    </source>
</evidence>
<dbReference type="Proteomes" id="UP000005237">
    <property type="component" value="Unassembled WGS sequence"/>
</dbReference>
<dbReference type="EnsemblMetazoa" id="CJA24255.1">
    <property type="protein sequence ID" value="CJA24255.1"/>
    <property type="gene ID" value="WBGene00179827"/>
</dbReference>
<feature type="region of interest" description="Disordered" evidence="1">
    <location>
        <begin position="27"/>
        <end position="46"/>
    </location>
</feature>
<proteinExistence type="predicted"/>
<reference evidence="3" key="1">
    <citation type="submission" date="2010-08" db="EMBL/GenBank/DDBJ databases">
        <authorList>
            <consortium name="Caenorhabditis japonica Sequencing Consortium"/>
            <person name="Wilson R.K."/>
        </authorList>
    </citation>
    <scope>NUCLEOTIDE SEQUENCE [LARGE SCALE GENOMIC DNA]</scope>
    <source>
        <strain evidence="3">DF5081</strain>
    </source>
</reference>
<sequence length="86" mass="9853">MKPAPRLTDPFKVRDFEFTHKSFTKNLNEPKTGRIPTLSLSPGTTITSDEDKAEFLADHIEAQYKNQSQQVFQIPENYELSQPIPC</sequence>
<reference evidence="2" key="2">
    <citation type="submission" date="2022-06" db="UniProtKB">
        <authorList>
            <consortium name="EnsemblMetazoa"/>
        </authorList>
    </citation>
    <scope>IDENTIFICATION</scope>
    <source>
        <strain evidence="2">DF5081</strain>
    </source>
</reference>
<organism evidence="2 3">
    <name type="scientific">Caenorhabditis japonica</name>
    <dbReference type="NCBI Taxonomy" id="281687"/>
    <lineage>
        <taxon>Eukaryota</taxon>
        <taxon>Metazoa</taxon>
        <taxon>Ecdysozoa</taxon>
        <taxon>Nematoda</taxon>
        <taxon>Chromadorea</taxon>
        <taxon>Rhabditida</taxon>
        <taxon>Rhabditina</taxon>
        <taxon>Rhabditomorpha</taxon>
        <taxon>Rhabditoidea</taxon>
        <taxon>Rhabditidae</taxon>
        <taxon>Peloderinae</taxon>
        <taxon>Caenorhabditis</taxon>
    </lineage>
</organism>